<dbReference type="AlphaFoldDB" id="A0A1D6LKQ8"/>
<evidence type="ECO:0000313" key="1">
    <source>
        <dbReference type="EMBL" id="AQK80290.1"/>
    </source>
</evidence>
<dbReference type="InParanoid" id="A0A1D6LKQ8"/>
<reference evidence="1" key="1">
    <citation type="submission" date="2015-12" db="EMBL/GenBank/DDBJ databases">
        <title>Update maize B73 reference genome by single molecule sequencing technologies.</title>
        <authorList>
            <consortium name="Maize Genome Sequencing Project"/>
            <person name="Ware D."/>
        </authorList>
    </citation>
    <scope>NUCLEOTIDE SEQUENCE</scope>
    <source>
        <tissue evidence="1">Seedling</tissue>
    </source>
</reference>
<name>A0A1D6LKQ8_MAIZE</name>
<proteinExistence type="predicted"/>
<accession>A0A1D6LKQ8</accession>
<organism evidence="1">
    <name type="scientific">Zea mays</name>
    <name type="common">Maize</name>
    <dbReference type="NCBI Taxonomy" id="4577"/>
    <lineage>
        <taxon>Eukaryota</taxon>
        <taxon>Viridiplantae</taxon>
        <taxon>Streptophyta</taxon>
        <taxon>Embryophyta</taxon>
        <taxon>Tracheophyta</taxon>
        <taxon>Spermatophyta</taxon>
        <taxon>Magnoliopsida</taxon>
        <taxon>Liliopsida</taxon>
        <taxon>Poales</taxon>
        <taxon>Poaceae</taxon>
        <taxon>PACMAD clade</taxon>
        <taxon>Panicoideae</taxon>
        <taxon>Andropogonodae</taxon>
        <taxon>Andropogoneae</taxon>
        <taxon>Tripsacinae</taxon>
        <taxon>Zea</taxon>
    </lineage>
</organism>
<dbReference type="EMBL" id="CM000782">
    <property type="protein sequence ID" value="AQK80290.1"/>
    <property type="molecule type" value="Genomic_DNA"/>
</dbReference>
<sequence length="148" mass="15775">MAPSSLSSLAQGSRGRAPIEKALPAVASSSLRSASPTRRPCCRRAAAPCPWRPYCVSPCVQRSPPCLRAAAQCRCAHLHACVLLRSAVGACLVLGKMRSKPRTAAAPSLALRRRHASLLHISHGKQQPLRVTRSTRCARPRGVAVGQQ</sequence>
<gene>
    <name evidence="1" type="ORF">ZEAMMB73_Zm00001d036102</name>
</gene>
<protein>
    <submittedName>
        <fullName evidence="1">Uncharacterized protein</fullName>
    </submittedName>
</protein>